<keyword evidence="2 8" id="KW-0963">Cytoplasm</keyword>
<dbReference type="GO" id="GO:0005524">
    <property type="term" value="F:ATP binding"/>
    <property type="evidence" value="ECO:0007669"/>
    <property type="project" value="UniProtKB-UniRule"/>
</dbReference>
<evidence type="ECO:0000256" key="5">
    <source>
        <dbReference type="ARBA" id="ARBA00022741"/>
    </source>
</evidence>
<evidence type="ECO:0000256" key="7">
    <source>
        <dbReference type="ARBA" id="ARBA00048539"/>
    </source>
</evidence>
<evidence type="ECO:0000313" key="11">
    <source>
        <dbReference type="Proteomes" id="UP000502699"/>
    </source>
</evidence>
<protein>
    <recommendedName>
        <fullName evidence="8">tRNA(Ile)-lysidine synthase</fullName>
        <ecNumber evidence="8">6.3.4.19</ecNumber>
    </recommendedName>
    <alternativeName>
        <fullName evidence="8">tRNA(Ile)-2-lysyl-cytidine synthase</fullName>
    </alternativeName>
    <alternativeName>
        <fullName evidence="8">tRNA(Ile)-lysidine synthetase</fullName>
    </alternativeName>
</protein>
<accession>A0A6G7VDB9</accession>
<keyword evidence="11" id="KW-1185">Reference proteome</keyword>
<dbReference type="InterPro" id="IPR015262">
    <property type="entry name" value="tRNA_Ile_lys_synt_subst-bd"/>
</dbReference>
<dbReference type="KEGG" id="cjap:GWK36_07465"/>
<evidence type="ECO:0000256" key="2">
    <source>
        <dbReference type="ARBA" id="ARBA00022490"/>
    </source>
</evidence>
<dbReference type="EC" id="6.3.4.19" evidence="8"/>
<dbReference type="NCBIfam" id="TIGR02433">
    <property type="entry name" value="lysidine_TilS_C"/>
    <property type="match status" value="1"/>
</dbReference>
<comment type="similarity">
    <text evidence="8">Belongs to the tRNA(Ile)-lysidine synthase family.</text>
</comment>
<feature type="binding site" evidence="8">
    <location>
        <begin position="37"/>
        <end position="42"/>
    </location>
    <ligand>
        <name>ATP</name>
        <dbReference type="ChEBI" id="CHEBI:30616"/>
    </ligand>
</feature>
<comment type="domain">
    <text evidence="8">The N-terminal region contains the highly conserved SGGXDS motif, predicted to be a P-loop motif involved in ATP binding.</text>
</comment>
<dbReference type="InterPro" id="IPR012094">
    <property type="entry name" value="tRNA_Ile_lys_synt"/>
</dbReference>
<keyword evidence="5 8" id="KW-0547">Nucleotide-binding</keyword>
<dbReference type="InterPro" id="IPR012795">
    <property type="entry name" value="tRNA_Ile_lys_synt_N"/>
</dbReference>
<dbReference type="GO" id="GO:0032267">
    <property type="term" value="F:tRNA(Ile)-lysidine synthase activity"/>
    <property type="evidence" value="ECO:0007669"/>
    <property type="project" value="UniProtKB-EC"/>
</dbReference>
<dbReference type="InterPro" id="IPR014729">
    <property type="entry name" value="Rossmann-like_a/b/a_fold"/>
</dbReference>
<keyword evidence="6 8" id="KW-0067">ATP-binding</keyword>
<dbReference type="EMBL" id="CP048029">
    <property type="protein sequence ID" value="QIK37848.1"/>
    <property type="molecule type" value="Genomic_DNA"/>
</dbReference>
<gene>
    <name evidence="8 10" type="primary">tilS</name>
    <name evidence="10" type="ORF">GWK36_07465</name>
</gene>
<comment type="subcellular location">
    <subcellularLocation>
        <location evidence="1 8">Cytoplasm</location>
    </subcellularLocation>
</comment>
<dbReference type="RefSeq" id="WP_166270611.1">
    <property type="nucleotide sequence ID" value="NZ_CP048029.1"/>
</dbReference>
<reference evidence="11" key="1">
    <citation type="submission" date="2020-01" db="EMBL/GenBank/DDBJ databases">
        <title>Caldichromatium gen. nov., sp. nov., a thermophilic purple sulfur bacterium member of the family Chromatiaceae isolated from Nakabusa hot spring, Japan.</title>
        <authorList>
            <person name="Saini M.K."/>
            <person name="Hanada S."/>
            <person name="Tank M."/>
        </authorList>
    </citation>
    <scope>NUCLEOTIDE SEQUENCE [LARGE SCALE GENOMIC DNA]</scope>
    <source>
        <strain evidence="11">No.7</strain>
    </source>
</reference>
<dbReference type="SUPFAM" id="SSF52402">
    <property type="entry name" value="Adenine nucleotide alpha hydrolases-like"/>
    <property type="match status" value="1"/>
</dbReference>
<dbReference type="AlphaFoldDB" id="A0A6G7VDB9"/>
<comment type="catalytic activity">
    <reaction evidence="7 8">
        <text>cytidine(34) in tRNA(Ile2) + L-lysine + ATP = lysidine(34) in tRNA(Ile2) + AMP + diphosphate + H(+)</text>
        <dbReference type="Rhea" id="RHEA:43744"/>
        <dbReference type="Rhea" id="RHEA-COMP:10625"/>
        <dbReference type="Rhea" id="RHEA-COMP:10670"/>
        <dbReference type="ChEBI" id="CHEBI:15378"/>
        <dbReference type="ChEBI" id="CHEBI:30616"/>
        <dbReference type="ChEBI" id="CHEBI:32551"/>
        <dbReference type="ChEBI" id="CHEBI:33019"/>
        <dbReference type="ChEBI" id="CHEBI:82748"/>
        <dbReference type="ChEBI" id="CHEBI:83665"/>
        <dbReference type="ChEBI" id="CHEBI:456215"/>
        <dbReference type="EC" id="6.3.4.19"/>
    </reaction>
</comment>
<dbReference type="Gene3D" id="3.40.50.620">
    <property type="entry name" value="HUPs"/>
    <property type="match status" value="1"/>
</dbReference>
<dbReference type="InterPro" id="IPR012796">
    <property type="entry name" value="Lysidine-tRNA-synth_C"/>
</dbReference>
<dbReference type="InterPro" id="IPR011063">
    <property type="entry name" value="TilS/TtcA_N"/>
</dbReference>
<dbReference type="SUPFAM" id="SSF56037">
    <property type="entry name" value="PheT/TilS domain"/>
    <property type="match status" value="1"/>
</dbReference>
<dbReference type="SMART" id="SM00977">
    <property type="entry name" value="TilS_C"/>
    <property type="match status" value="1"/>
</dbReference>
<keyword evidence="4 8" id="KW-0819">tRNA processing</keyword>
<dbReference type="PANTHER" id="PTHR43033">
    <property type="entry name" value="TRNA(ILE)-LYSIDINE SYNTHASE-RELATED"/>
    <property type="match status" value="1"/>
</dbReference>
<evidence type="ECO:0000256" key="4">
    <source>
        <dbReference type="ARBA" id="ARBA00022694"/>
    </source>
</evidence>
<organism evidence="10 11">
    <name type="scientific">Caldichromatium japonicum</name>
    <dbReference type="NCBI Taxonomy" id="2699430"/>
    <lineage>
        <taxon>Bacteria</taxon>
        <taxon>Pseudomonadati</taxon>
        <taxon>Pseudomonadota</taxon>
        <taxon>Gammaproteobacteria</taxon>
        <taxon>Chromatiales</taxon>
        <taxon>Chromatiaceae</taxon>
        <taxon>Caldichromatium</taxon>
    </lineage>
</organism>
<dbReference type="PANTHER" id="PTHR43033:SF1">
    <property type="entry name" value="TRNA(ILE)-LYSIDINE SYNTHASE-RELATED"/>
    <property type="match status" value="1"/>
</dbReference>
<feature type="domain" description="Lysidine-tRNA(Ile) synthetase C-terminal" evidence="9">
    <location>
        <begin position="380"/>
        <end position="452"/>
    </location>
</feature>
<dbReference type="Pfam" id="PF11734">
    <property type="entry name" value="TilS_C"/>
    <property type="match status" value="1"/>
</dbReference>
<evidence type="ECO:0000256" key="1">
    <source>
        <dbReference type="ARBA" id="ARBA00004496"/>
    </source>
</evidence>
<keyword evidence="3 8" id="KW-0436">Ligase</keyword>
<proteinExistence type="inferred from homology"/>
<dbReference type="SUPFAM" id="SSF82829">
    <property type="entry name" value="MesJ substrate recognition domain-like"/>
    <property type="match status" value="1"/>
</dbReference>
<evidence type="ECO:0000256" key="3">
    <source>
        <dbReference type="ARBA" id="ARBA00022598"/>
    </source>
</evidence>
<dbReference type="Proteomes" id="UP000502699">
    <property type="component" value="Chromosome"/>
</dbReference>
<evidence type="ECO:0000256" key="8">
    <source>
        <dbReference type="HAMAP-Rule" id="MF_01161"/>
    </source>
</evidence>
<dbReference type="Pfam" id="PF01171">
    <property type="entry name" value="ATP_bind_3"/>
    <property type="match status" value="1"/>
</dbReference>
<dbReference type="HAMAP" id="MF_01161">
    <property type="entry name" value="tRNA_Ile_lys_synt"/>
    <property type="match status" value="1"/>
</dbReference>
<evidence type="ECO:0000259" key="9">
    <source>
        <dbReference type="SMART" id="SM00977"/>
    </source>
</evidence>
<comment type="function">
    <text evidence="8">Ligates lysine onto the cytidine present at position 34 of the AUA codon-specific tRNA(Ile) that contains the anticodon CAU, in an ATP-dependent manner. Cytidine is converted to lysidine, thus changing the amino acid specificity of the tRNA from methionine to isoleucine.</text>
</comment>
<dbReference type="Pfam" id="PF09179">
    <property type="entry name" value="TilS"/>
    <property type="match status" value="1"/>
</dbReference>
<dbReference type="GO" id="GO:0006400">
    <property type="term" value="P:tRNA modification"/>
    <property type="evidence" value="ECO:0007669"/>
    <property type="project" value="UniProtKB-UniRule"/>
</dbReference>
<dbReference type="NCBIfam" id="TIGR02432">
    <property type="entry name" value="lysidine_TilS_N"/>
    <property type="match status" value="1"/>
</dbReference>
<name>A0A6G7VDB9_9GAMM</name>
<dbReference type="Gene3D" id="1.20.59.20">
    <property type="match status" value="1"/>
</dbReference>
<dbReference type="CDD" id="cd01992">
    <property type="entry name" value="TilS_N"/>
    <property type="match status" value="1"/>
</dbReference>
<evidence type="ECO:0000256" key="6">
    <source>
        <dbReference type="ARBA" id="ARBA00022840"/>
    </source>
</evidence>
<dbReference type="GO" id="GO:0005737">
    <property type="term" value="C:cytoplasm"/>
    <property type="evidence" value="ECO:0007669"/>
    <property type="project" value="UniProtKB-SubCell"/>
</dbReference>
<evidence type="ECO:0000313" key="10">
    <source>
        <dbReference type="EMBL" id="QIK37848.1"/>
    </source>
</evidence>
<sequence>MGASRRDERDGVGRLLEHLHRQLAALGDVQRYWLAYSGGLDSSVLLAVLAELRRQAPDLPGIGRLAAVHVDHDLHPASGTWAEHCAARCAELAIPLMIDWPDLPPTRGTSIESWARAARRAIFGRLLMPGEVLLLAQHGDDQAETLLLALLRGSGPAGLAAMPALAPLGAGRLFRPFLDLDRALLVAYAQHYGLFWIDDPSNAETRFDRNYLRHQILPHLRARWPATVQNLVRSARLCAEAAELSERLAAQTLEEVRGALPGTLSIAHLMSLDPSLAKAVIRLWLSEQGFQPPDAQRLKRLLTEFIPARADAYPLIQWSGCEIRRYRDLLLALPPFPPLPSETTLLWLLGERSVHLELPAGLGRLVWEPLKRWRDVPILTQVRFGQWGRPCRARPGGARRDVKKLFQEAGIPAWLRPRWPMLFCNGRLIAIAGITACHPDGIRDTPAGSLTWQGCPWQQLWPGLTYPLSINLD</sequence>